<keyword evidence="2" id="KW-0812">Transmembrane</keyword>
<name>A0AAN8J517_PATCE</name>
<sequence length="386" mass="42108">MIISITNITFGYRLGCSISGISSCVNTTCCREETGDCFTPYNQTLLSQLQQYCKERSRCTFNSNNGLNEISSYCFNGIPIFHSYSKIEYQCVINNPSSTPQSTYGTTQSSTKPKPITETSTLSTVSIKFSSNTLTSTQASTSLTNIPATGGIVGGIIGVILVIGIVAAIIFFIKRRNADKKPPKNVHINQNGSNRRYKTGTTVPRTNAIPVYYELEKSTNNTSSAKTTSSDNYDYIVGDNNVKNSTGKDNYSHIGISGVMSDDEYNHLKGTNSNKPSAPDSNYNHIGSFSTAEDNYQHIGDKKSRIITDDAYNHIDGRDNTGLDNDDYHHIGGSHEHQVVTDGTYNHIGGDLNEILGNDDYHHIGNVNTQPIITDGEYSHIGGADA</sequence>
<gene>
    <name evidence="3" type="ORF">SNE40_020632</name>
</gene>
<dbReference type="EMBL" id="JAZGQO010000015">
    <property type="protein sequence ID" value="KAK6169627.1"/>
    <property type="molecule type" value="Genomic_DNA"/>
</dbReference>
<organism evidence="3 4">
    <name type="scientific">Patella caerulea</name>
    <name type="common">Rayed Mediterranean limpet</name>
    <dbReference type="NCBI Taxonomy" id="87958"/>
    <lineage>
        <taxon>Eukaryota</taxon>
        <taxon>Metazoa</taxon>
        <taxon>Spiralia</taxon>
        <taxon>Lophotrochozoa</taxon>
        <taxon>Mollusca</taxon>
        <taxon>Gastropoda</taxon>
        <taxon>Patellogastropoda</taxon>
        <taxon>Patelloidea</taxon>
        <taxon>Patellidae</taxon>
        <taxon>Patella</taxon>
    </lineage>
</organism>
<keyword evidence="4" id="KW-1185">Reference proteome</keyword>
<keyword evidence="2" id="KW-0472">Membrane</keyword>
<evidence type="ECO:0000313" key="4">
    <source>
        <dbReference type="Proteomes" id="UP001347796"/>
    </source>
</evidence>
<feature type="compositionally biased region" description="Polar residues" evidence="1">
    <location>
        <begin position="187"/>
        <end position="201"/>
    </location>
</feature>
<dbReference type="AlphaFoldDB" id="A0AAN8J517"/>
<feature type="transmembrane region" description="Helical" evidence="2">
    <location>
        <begin position="152"/>
        <end position="173"/>
    </location>
</feature>
<evidence type="ECO:0000256" key="2">
    <source>
        <dbReference type="SAM" id="Phobius"/>
    </source>
</evidence>
<protein>
    <submittedName>
        <fullName evidence="3">Uncharacterized protein</fullName>
    </submittedName>
</protein>
<evidence type="ECO:0000256" key="1">
    <source>
        <dbReference type="SAM" id="MobiDB-lite"/>
    </source>
</evidence>
<reference evidence="3 4" key="1">
    <citation type="submission" date="2024-01" db="EMBL/GenBank/DDBJ databases">
        <title>The genome of the rayed Mediterranean limpet Patella caerulea (Linnaeus, 1758).</title>
        <authorList>
            <person name="Anh-Thu Weber A."/>
            <person name="Halstead-Nussloch G."/>
        </authorList>
    </citation>
    <scope>NUCLEOTIDE SEQUENCE [LARGE SCALE GENOMIC DNA]</scope>
    <source>
        <strain evidence="3">AATW-2023a</strain>
        <tissue evidence="3">Whole specimen</tissue>
    </source>
</reference>
<keyword evidence="2" id="KW-1133">Transmembrane helix</keyword>
<feature type="region of interest" description="Disordered" evidence="1">
    <location>
        <begin position="181"/>
        <end position="201"/>
    </location>
</feature>
<proteinExistence type="predicted"/>
<evidence type="ECO:0000313" key="3">
    <source>
        <dbReference type="EMBL" id="KAK6169627.1"/>
    </source>
</evidence>
<dbReference type="Proteomes" id="UP001347796">
    <property type="component" value="Unassembled WGS sequence"/>
</dbReference>
<comment type="caution">
    <text evidence="3">The sequence shown here is derived from an EMBL/GenBank/DDBJ whole genome shotgun (WGS) entry which is preliminary data.</text>
</comment>
<accession>A0AAN8J517</accession>